<dbReference type="InterPro" id="IPR036890">
    <property type="entry name" value="HATPase_C_sf"/>
</dbReference>
<dbReference type="GO" id="GO:0005524">
    <property type="term" value="F:ATP binding"/>
    <property type="evidence" value="ECO:0007669"/>
    <property type="project" value="UniProtKB-KW"/>
</dbReference>
<dbReference type="PRINTS" id="PR00344">
    <property type="entry name" value="BCTRLSENSOR"/>
</dbReference>
<accession>A0ABY5GMQ4</accession>
<keyword evidence="23" id="KW-1185">Reference proteome</keyword>
<keyword evidence="4" id="KW-1003">Cell membrane</keyword>
<dbReference type="InterPro" id="IPR008207">
    <property type="entry name" value="Sig_transdc_His_kin_Hpt_dom"/>
</dbReference>
<gene>
    <name evidence="22" type="ORF">NNL38_18690</name>
</gene>
<feature type="domain" description="Histidine kinase" evidence="18">
    <location>
        <begin position="393"/>
        <end position="615"/>
    </location>
</feature>
<dbReference type="CDD" id="cd06225">
    <property type="entry name" value="HAMP"/>
    <property type="match status" value="1"/>
</dbReference>
<evidence type="ECO:0000256" key="9">
    <source>
        <dbReference type="ARBA" id="ARBA00022777"/>
    </source>
</evidence>
<evidence type="ECO:0000313" key="22">
    <source>
        <dbReference type="EMBL" id="UTV30593.1"/>
    </source>
</evidence>
<evidence type="ECO:0000256" key="16">
    <source>
        <dbReference type="SAM" id="MobiDB-lite"/>
    </source>
</evidence>
<dbReference type="PANTHER" id="PTHR45339:SF1">
    <property type="entry name" value="HYBRID SIGNAL TRANSDUCTION HISTIDINE KINASE J"/>
    <property type="match status" value="1"/>
</dbReference>
<dbReference type="PANTHER" id="PTHR45339">
    <property type="entry name" value="HYBRID SIGNAL TRANSDUCTION HISTIDINE KINASE J"/>
    <property type="match status" value="1"/>
</dbReference>
<dbReference type="InterPro" id="IPR004358">
    <property type="entry name" value="Sig_transdc_His_kin-like_C"/>
</dbReference>
<dbReference type="CDD" id="cd00088">
    <property type="entry name" value="HPT"/>
    <property type="match status" value="1"/>
</dbReference>
<dbReference type="Proteomes" id="UP001057998">
    <property type="component" value="Chromosome 2"/>
</dbReference>
<dbReference type="CDD" id="cd00082">
    <property type="entry name" value="HisKA"/>
    <property type="match status" value="1"/>
</dbReference>
<dbReference type="Pfam" id="PF00512">
    <property type="entry name" value="HisKA"/>
    <property type="match status" value="1"/>
</dbReference>
<evidence type="ECO:0000313" key="23">
    <source>
        <dbReference type="Proteomes" id="UP001057998"/>
    </source>
</evidence>
<evidence type="ECO:0000256" key="11">
    <source>
        <dbReference type="ARBA" id="ARBA00022989"/>
    </source>
</evidence>
<feature type="compositionally biased region" description="Low complexity" evidence="16">
    <location>
        <begin position="796"/>
        <end position="812"/>
    </location>
</feature>
<name>A0ABY5GMQ4_9GAMM</name>
<evidence type="ECO:0000256" key="6">
    <source>
        <dbReference type="ARBA" id="ARBA00022679"/>
    </source>
</evidence>
<dbReference type="InterPro" id="IPR003661">
    <property type="entry name" value="HisK_dim/P_dom"/>
</dbReference>
<dbReference type="Gene3D" id="3.30.565.10">
    <property type="entry name" value="Histidine kinase-like ATPase, C-terminal domain"/>
    <property type="match status" value="1"/>
</dbReference>
<keyword evidence="7 17" id="KW-0812">Transmembrane</keyword>
<dbReference type="InterPro" id="IPR005467">
    <property type="entry name" value="His_kinase_dom"/>
</dbReference>
<keyword evidence="13 17" id="KW-0472">Membrane</keyword>
<feature type="region of interest" description="Disordered" evidence="16">
    <location>
        <begin position="786"/>
        <end position="829"/>
    </location>
</feature>
<keyword evidence="5 15" id="KW-0597">Phosphoprotein</keyword>
<evidence type="ECO:0000259" key="18">
    <source>
        <dbReference type="PROSITE" id="PS50109"/>
    </source>
</evidence>
<feature type="modified residue" description="Phosphohistidine" evidence="14">
    <location>
        <position position="890"/>
    </location>
</feature>
<dbReference type="SMART" id="SM00387">
    <property type="entry name" value="HATPase_c"/>
    <property type="match status" value="1"/>
</dbReference>
<evidence type="ECO:0000259" key="21">
    <source>
        <dbReference type="PROSITE" id="PS50894"/>
    </source>
</evidence>
<dbReference type="InterPro" id="IPR036097">
    <property type="entry name" value="HisK_dim/P_sf"/>
</dbReference>
<evidence type="ECO:0000259" key="20">
    <source>
        <dbReference type="PROSITE" id="PS50885"/>
    </source>
</evidence>
<dbReference type="SMART" id="SM00388">
    <property type="entry name" value="HisKA"/>
    <property type="match status" value="1"/>
</dbReference>
<dbReference type="CDD" id="cd16922">
    <property type="entry name" value="HATPase_EvgS-ArcB-TorS-like"/>
    <property type="match status" value="1"/>
</dbReference>
<dbReference type="SUPFAM" id="SSF47226">
    <property type="entry name" value="Histidine-containing phosphotransfer domain, HPT domain"/>
    <property type="match status" value="1"/>
</dbReference>
<dbReference type="PROSITE" id="PS50110">
    <property type="entry name" value="RESPONSE_REGULATORY"/>
    <property type="match status" value="1"/>
</dbReference>
<keyword evidence="11 17" id="KW-1133">Transmembrane helix</keyword>
<keyword evidence="6" id="KW-0808">Transferase</keyword>
<evidence type="ECO:0000256" key="17">
    <source>
        <dbReference type="SAM" id="Phobius"/>
    </source>
</evidence>
<dbReference type="Gene3D" id="6.10.340.10">
    <property type="match status" value="1"/>
</dbReference>
<dbReference type="InterPro" id="IPR003594">
    <property type="entry name" value="HATPase_dom"/>
</dbReference>
<evidence type="ECO:0000256" key="2">
    <source>
        <dbReference type="ARBA" id="ARBA00004651"/>
    </source>
</evidence>
<evidence type="ECO:0000256" key="5">
    <source>
        <dbReference type="ARBA" id="ARBA00022553"/>
    </source>
</evidence>
<evidence type="ECO:0000256" key="7">
    <source>
        <dbReference type="ARBA" id="ARBA00022692"/>
    </source>
</evidence>
<feature type="domain" description="HAMP" evidence="20">
    <location>
        <begin position="319"/>
        <end position="371"/>
    </location>
</feature>
<dbReference type="EMBL" id="CP101509">
    <property type="protein sequence ID" value="UTV30593.1"/>
    <property type="molecule type" value="Genomic_DNA"/>
</dbReference>
<organism evidence="22 23">
    <name type="scientific">Photobacterium atrarenae</name>
    <dbReference type="NCBI Taxonomy" id="865757"/>
    <lineage>
        <taxon>Bacteria</taxon>
        <taxon>Pseudomonadati</taxon>
        <taxon>Pseudomonadota</taxon>
        <taxon>Gammaproteobacteria</taxon>
        <taxon>Vibrionales</taxon>
        <taxon>Vibrionaceae</taxon>
        <taxon>Photobacterium</taxon>
    </lineage>
</organism>
<dbReference type="PROSITE" id="PS50885">
    <property type="entry name" value="HAMP"/>
    <property type="match status" value="1"/>
</dbReference>
<dbReference type="Gene3D" id="1.20.120.160">
    <property type="entry name" value="HPT domain"/>
    <property type="match status" value="1"/>
</dbReference>
<dbReference type="InterPro" id="IPR011006">
    <property type="entry name" value="CheY-like_superfamily"/>
</dbReference>
<feature type="domain" description="HPt" evidence="21">
    <location>
        <begin position="851"/>
        <end position="948"/>
    </location>
</feature>
<evidence type="ECO:0000256" key="3">
    <source>
        <dbReference type="ARBA" id="ARBA00012438"/>
    </source>
</evidence>
<sequence>MASMLTVGILPALLYGWASNHKMSSVALTNISQGLSYRNELAAHNIDNLISKRLLWLSTLAHSPITEFKKYQTADNESLLKHYFVDHTTVDPAFSAIFLLEPGPQGDYQIAESCHDNITPNVLEDLRQSGGPSMEQIQAQLTDSESKIYISQPFNLNQAPYLYFITPVTHSHQTQEQSALLAVRYELTDINDDLKYLSQQNQDKDYVFLIDDTGNVILSGRHQGFNMQLVNDFLQHYQQQSPPEQSQVLHYADYYNDNQIAVITRLNTDPNHARLNWSLVSITPEVVALQGVIYLNRYFLIALLLNAFIVVVLSYTLTRRITFPLAKLSQMAARFKLGDYSTNPPIKGPHEFQVLHDALNQGAERIANDNKRLNQALRKAEAADRSKSAFLANLSHEIRTPMNGMLGLSQLLLKTDLSVEQEKHIRTLLESGKHLMSLLNDILDFSKIEQGQLKLDRTNFCFTDLVGTVESIFYPLAMEKGINFRVQCNFDATNWYFADKSRLRQILFNLVNNAIKFTEQGQVEVLLSMEAGQEANECFLTICVKDTGIGIAPDRLKNIFDPFVQAEASTSRRFGGTGLGLSIVKQLAEQMHGNVTIDSTPGLGSAFTVTLMIHKGQYIETEKELIHITPNTFKGLKVLIVEDNHLNVLIIEAFLKQRGFVTEVAENGAKALQVLEQQLFDVILMDNHMPVMDGIEATEQIRAMDSPVSQTPIFACTADVFEETQKNMIAAGVDCVITKPLDEQKLLDALQSFKHKINYMAILRNASSQGQAASTKPVSINEPETVLLDDSSDNPAPDLSDSAQSAASDTGDQPLMQANQTDRAGDNDDVQWADRFEQINIHDLLEMMDQDHDIIMQFLQMFADEHGQDIQKLQAALDQDDIDIAILISHSLKGAAGSIGAHHVYQSAQHIEKGLKAGLQPTEDDIHQLRHRLDLLISEIYQQLEIVN</sequence>
<evidence type="ECO:0000259" key="19">
    <source>
        <dbReference type="PROSITE" id="PS50110"/>
    </source>
</evidence>
<dbReference type="Gene3D" id="1.10.287.130">
    <property type="match status" value="1"/>
</dbReference>
<feature type="domain" description="Response regulatory" evidence="19">
    <location>
        <begin position="637"/>
        <end position="754"/>
    </location>
</feature>
<dbReference type="PROSITE" id="PS50109">
    <property type="entry name" value="HIS_KIN"/>
    <property type="match status" value="1"/>
</dbReference>
<dbReference type="CDD" id="cd17546">
    <property type="entry name" value="REC_hyHK_CKI1_RcsC-like"/>
    <property type="match status" value="1"/>
</dbReference>
<dbReference type="EC" id="2.7.13.3" evidence="3"/>
<evidence type="ECO:0000256" key="4">
    <source>
        <dbReference type="ARBA" id="ARBA00022475"/>
    </source>
</evidence>
<reference evidence="22" key="1">
    <citation type="submission" date="2022-07" db="EMBL/GenBank/DDBJ databases">
        <title>Genome sequencing of Photobacterium atrarenae GJH2-4.</title>
        <authorList>
            <person name="Park S.-J."/>
        </authorList>
    </citation>
    <scope>NUCLEOTIDE SEQUENCE</scope>
    <source>
        <strain evidence="22">GJH2-4</strain>
    </source>
</reference>
<evidence type="ECO:0000256" key="15">
    <source>
        <dbReference type="PROSITE-ProRule" id="PRU00169"/>
    </source>
</evidence>
<dbReference type="SUPFAM" id="SSF47384">
    <property type="entry name" value="Homodimeric domain of signal transducing histidine kinase"/>
    <property type="match status" value="1"/>
</dbReference>
<dbReference type="Pfam" id="PF01627">
    <property type="entry name" value="Hpt"/>
    <property type="match status" value="1"/>
</dbReference>
<evidence type="ECO:0000256" key="10">
    <source>
        <dbReference type="ARBA" id="ARBA00022840"/>
    </source>
</evidence>
<dbReference type="InterPro" id="IPR001789">
    <property type="entry name" value="Sig_transdc_resp-reg_receiver"/>
</dbReference>
<dbReference type="PROSITE" id="PS50894">
    <property type="entry name" value="HPT"/>
    <property type="match status" value="1"/>
</dbReference>
<feature type="transmembrane region" description="Helical" evidence="17">
    <location>
        <begin position="298"/>
        <end position="317"/>
    </location>
</feature>
<evidence type="ECO:0000256" key="1">
    <source>
        <dbReference type="ARBA" id="ARBA00000085"/>
    </source>
</evidence>
<proteinExistence type="predicted"/>
<dbReference type="SMART" id="SM00448">
    <property type="entry name" value="REC"/>
    <property type="match status" value="1"/>
</dbReference>
<dbReference type="Pfam" id="PF00072">
    <property type="entry name" value="Response_reg"/>
    <property type="match status" value="1"/>
</dbReference>
<evidence type="ECO:0000256" key="8">
    <source>
        <dbReference type="ARBA" id="ARBA00022741"/>
    </source>
</evidence>
<dbReference type="SUPFAM" id="SSF52172">
    <property type="entry name" value="CheY-like"/>
    <property type="match status" value="1"/>
</dbReference>
<dbReference type="Gene3D" id="3.40.50.2300">
    <property type="match status" value="1"/>
</dbReference>
<comment type="subcellular location">
    <subcellularLocation>
        <location evidence="2">Cell membrane</location>
        <topology evidence="2">Multi-pass membrane protein</topology>
    </subcellularLocation>
</comment>
<protein>
    <recommendedName>
        <fullName evidence="3">histidine kinase</fullName>
        <ecNumber evidence="3">2.7.13.3</ecNumber>
    </recommendedName>
</protein>
<dbReference type="Pfam" id="PF02518">
    <property type="entry name" value="HATPase_c"/>
    <property type="match status" value="1"/>
</dbReference>
<keyword evidence="8" id="KW-0547">Nucleotide-binding</keyword>
<evidence type="ECO:0000256" key="14">
    <source>
        <dbReference type="PROSITE-ProRule" id="PRU00110"/>
    </source>
</evidence>
<dbReference type="InterPro" id="IPR036641">
    <property type="entry name" value="HPT_dom_sf"/>
</dbReference>
<keyword evidence="9" id="KW-0418">Kinase</keyword>
<feature type="modified residue" description="4-aspartylphosphate" evidence="15">
    <location>
        <position position="686"/>
    </location>
</feature>
<comment type="catalytic activity">
    <reaction evidence="1">
        <text>ATP + protein L-histidine = ADP + protein N-phospho-L-histidine.</text>
        <dbReference type="EC" id="2.7.13.3"/>
    </reaction>
</comment>
<keyword evidence="12" id="KW-0902">Two-component regulatory system</keyword>
<evidence type="ECO:0000256" key="12">
    <source>
        <dbReference type="ARBA" id="ARBA00023012"/>
    </source>
</evidence>
<keyword evidence="10 22" id="KW-0067">ATP-binding</keyword>
<dbReference type="Gene3D" id="3.30.450.20">
    <property type="entry name" value="PAS domain"/>
    <property type="match status" value="1"/>
</dbReference>
<dbReference type="RefSeq" id="WP_255391954.1">
    <property type="nucleotide sequence ID" value="NZ_CP101509.1"/>
</dbReference>
<evidence type="ECO:0000256" key="13">
    <source>
        <dbReference type="ARBA" id="ARBA00023136"/>
    </source>
</evidence>
<dbReference type="SUPFAM" id="SSF55874">
    <property type="entry name" value="ATPase domain of HSP90 chaperone/DNA topoisomerase II/histidine kinase"/>
    <property type="match status" value="1"/>
</dbReference>
<dbReference type="InterPro" id="IPR003660">
    <property type="entry name" value="HAMP_dom"/>
</dbReference>